<proteinExistence type="predicted"/>
<name>A0A366DLL2_9NOCA</name>
<accession>A0A366DLL2</accession>
<sequence length="218" mass="21571">MKRLGPWLTLVAVAVLGLVLVAVNMSQEPEPATASTNSPAAPATSAPPSTSAPPEAPTARFPDSADYVGPVPLASGGTLTLAITVAGPRAIAYACDGATVESWLQGEATDGALTLTGRNGATLTGRLAEGDVRGELVVDGKRWAFTVAPVAPPAGLYVYSASGSRQSWIVDGAGGVTGVRRGPDGGTSPAPALAADGSAVIDGVRVAATRVSGGDDVN</sequence>
<dbReference type="STRING" id="1210090.GCA_001613185_04046"/>
<comment type="caution">
    <text evidence="2">The sequence shown here is derived from an EMBL/GenBank/DDBJ whole genome shotgun (WGS) entry which is preliminary data.</text>
</comment>
<feature type="compositionally biased region" description="Low complexity" evidence="1">
    <location>
        <begin position="30"/>
        <end position="49"/>
    </location>
</feature>
<organism evidence="2 3">
    <name type="scientific">Nocardia puris</name>
    <dbReference type="NCBI Taxonomy" id="208602"/>
    <lineage>
        <taxon>Bacteria</taxon>
        <taxon>Bacillati</taxon>
        <taxon>Actinomycetota</taxon>
        <taxon>Actinomycetes</taxon>
        <taxon>Mycobacteriales</taxon>
        <taxon>Nocardiaceae</taxon>
        <taxon>Nocardia</taxon>
    </lineage>
</organism>
<evidence type="ECO:0000256" key="1">
    <source>
        <dbReference type="SAM" id="MobiDB-lite"/>
    </source>
</evidence>
<dbReference type="Proteomes" id="UP000252586">
    <property type="component" value="Unassembled WGS sequence"/>
</dbReference>
<gene>
    <name evidence="2" type="ORF">DFR74_1062</name>
</gene>
<reference evidence="2 3" key="1">
    <citation type="submission" date="2018-06" db="EMBL/GenBank/DDBJ databases">
        <title>Genomic Encyclopedia of Type Strains, Phase IV (KMG-IV): sequencing the most valuable type-strain genomes for metagenomic binning, comparative biology and taxonomic classification.</title>
        <authorList>
            <person name="Goeker M."/>
        </authorList>
    </citation>
    <scope>NUCLEOTIDE SEQUENCE [LARGE SCALE GENOMIC DNA]</scope>
    <source>
        <strain evidence="2 3">DSM 44599</strain>
    </source>
</reference>
<dbReference type="AlphaFoldDB" id="A0A366DLL2"/>
<protein>
    <submittedName>
        <fullName evidence="2">Uncharacterized protein</fullName>
    </submittedName>
</protein>
<evidence type="ECO:0000313" key="2">
    <source>
        <dbReference type="EMBL" id="RBO90118.1"/>
    </source>
</evidence>
<evidence type="ECO:0000313" key="3">
    <source>
        <dbReference type="Proteomes" id="UP000252586"/>
    </source>
</evidence>
<dbReference type="OrthoDB" id="4538973at2"/>
<feature type="region of interest" description="Disordered" evidence="1">
    <location>
        <begin position="30"/>
        <end position="63"/>
    </location>
</feature>
<dbReference type="RefSeq" id="WP_067510768.1">
    <property type="nucleotide sequence ID" value="NZ_CP107943.1"/>
</dbReference>
<dbReference type="EMBL" id="QNRE01000006">
    <property type="protein sequence ID" value="RBO90118.1"/>
    <property type="molecule type" value="Genomic_DNA"/>
</dbReference>
<keyword evidence="3" id="KW-1185">Reference proteome</keyword>